<evidence type="ECO:0000313" key="2">
    <source>
        <dbReference type="Proteomes" id="UP000886653"/>
    </source>
</evidence>
<sequence>MFYTQLTGFYQQGCQPLLINNHSLHPHATSFPFVKFRLIEDVERPHLSW</sequence>
<accession>A0A9P6NBI2</accession>
<reference evidence="1" key="1">
    <citation type="submission" date="2013-11" db="EMBL/GenBank/DDBJ databases">
        <title>Genome sequence of the fusiform rust pathogen reveals effectors for host alternation and coevolution with pine.</title>
        <authorList>
            <consortium name="DOE Joint Genome Institute"/>
            <person name="Smith K."/>
            <person name="Pendleton A."/>
            <person name="Kubisiak T."/>
            <person name="Anderson C."/>
            <person name="Salamov A."/>
            <person name="Aerts A."/>
            <person name="Riley R."/>
            <person name="Clum A."/>
            <person name="Lindquist E."/>
            <person name="Ence D."/>
            <person name="Campbell M."/>
            <person name="Kronenberg Z."/>
            <person name="Feau N."/>
            <person name="Dhillon B."/>
            <person name="Hamelin R."/>
            <person name="Burleigh J."/>
            <person name="Smith J."/>
            <person name="Yandell M."/>
            <person name="Nelson C."/>
            <person name="Grigoriev I."/>
            <person name="Davis J."/>
        </authorList>
    </citation>
    <scope>NUCLEOTIDE SEQUENCE</scope>
    <source>
        <strain evidence="1">G11</strain>
    </source>
</reference>
<proteinExistence type="predicted"/>
<dbReference type="Proteomes" id="UP000886653">
    <property type="component" value="Unassembled WGS sequence"/>
</dbReference>
<evidence type="ECO:0000313" key="1">
    <source>
        <dbReference type="EMBL" id="KAG0142557.1"/>
    </source>
</evidence>
<name>A0A9P6NBI2_9BASI</name>
<gene>
    <name evidence="1" type="ORF">CROQUDRAFT_97346</name>
</gene>
<organism evidence="1 2">
    <name type="scientific">Cronartium quercuum f. sp. fusiforme G11</name>
    <dbReference type="NCBI Taxonomy" id="708437"/>
    <lineage>
        <taxon>Eukaryota</taxon>
        <taxon>Fungi</taxon>
        <taxon>Dikarya</taxon>
        <taxon>Basidiomycota</taxon>
        <taxon>Pucciniomycotina</taxon>
        <taxon>Pucciniomycetes</taxon>
        <taxon>Pucciniales</taxon>
        <taxon>Coleosporiaceae</taxon>
        <taxon>Cronartium</taxon>
    </lineage>
</organism>
<comment type="caution">
    <text evidence="1">The sequence shown here is derived from an EMBL/GenBank/DDBJ whole genome shotgun (WGS) entry which is preliminary data.</text>
</comment>
<dbReference type="EMBL" id="MU167344">
    <property type="protein sequence ID" value="KAG0142557.1"/>
    <property type="molecule type" value="Genomic_DNA"/>
</dbReference>
<keyword evidence="2" id="KW-1185">Reference proteome</keyword>
<protein>
    <submittedName>
        <fullName evidence="1">Uncharacterized protein</fullName>
    </submittedName>
</protein>
<dbReference type="AlphaFoldDB" id="A0A9P6NBI2"/>